<proteinExistence type="predicted"/>
<dbReference type="InterPro" id="IPR010371">
    <property type="entry name" value="YBR137W-like"/>
</dbReference>
<evidence type="ECO:0008006" key="3">
    <source>
        <dbReference type="Google" id="ProtNLM"/>
    </source>
</evidence>
<dbReference type="Pfam" id="PF03928">
    <property type="entry name" value="HbpS-like"/>
    <property type="match status" value="1"/>
</dbReference>
<evidence type="ECO:0000313" key="2">
    <source>
        <dbReference type="Proteomes" id="UP000249522"/>
    </source>
</evidence>
<dbReference type="PIRSF" id="PIRSF008757">
    <property type="entry name" value="UCP008757"/>
    <property type="match status" value="1"/>
</dbReference>
<dbReference type="PANTHER" id="PTHR28255:SF1">
    <property type="entry name" value="UPF0303 PROTEIN YBR137W"/>
    <property type="match status" value="1"/>
</dbReference>
<dbReference type="EMBL" id="QKRB01000036">
    <property type="protein sequence ID" value="PZD96750.1"/>
    <property type="molecule type" value="Genomic_DNA"/>
</dbReference>
<dbReference type="InterPro" id="IPR005624">
    <property type="entry name" value="PduO/GlcC-like"/>
</dbReference>
<accession>A0A2W1LFC1</accession>
<organism evidence="1 2">
    <name type="scientific">Paenibacillus sambharensis</name>
    <dbReference type="NCBI Taxonomy" id="1803190"/>
    <lineage>
        <taxon>Bacteria</taxon>
        <taxon>Bacillati</taxon>
        <taxon>Bacillota</taxon>
        <taxon>Bacilli</taxon>
        <taxon>Bacillales</taxon>
        <taxon>Paenibacillaceae</taxon>
        <taxon>Paenibacillus</taxon>
    </lineage>
</organism>
<sequence length="155" mass="17169">MTEHQLLEQLQREEEELRFEDFTNETAYQTGTAIIDKALRENKSIVVDIRKDGELLFYSRLNGTSSGNDDWIGWKNNVTHHFGRSSYHTHVLLKSQGSTVEASGLDPATHKAEGGSFPLRLKGNDAILGTITVSGLPGDEDNGMVVSVLRELLGK</sequence>
<dbReference type="RefSeq" id="WP_111145761.1">
    <property type="nucleotide sequence ID" value="NZ_QKRB01000036.1"/>
</dbReference>
<gene>
    <name evidence="1" type="ORF">DNH61_06015</name>
</gene>
<dbReference type="Proteomes" id="UP000249522">
    <property type="component" value="Unassembled WGS sequence"/>
</dbReference>
<dbReference type="PANTHER" id="PTHR28255">
    <property type="match status" value="1"/>
</dbReference>
<dbReference type="OrthoDB" id="9815315at2"/>
<dbReference type="AlphaFoldDB" id="A0A2W1LFC1"/>
<comment type="caution">
    <text evidence="1">The sequence shown here is derived from an EMBL/GenBank/DDBJ whole genome shotgun (WGS) entry which is preliminary data.</text>
</comment>
<reference evidence="1 2" key="1">
    <citation type="submission" date="2018-06" db="EMBL/GenBank/DDBJ databases">
        <title>Paenibacillus imtechensis sp. nov.</title>
        <authorList>
            <person name="Pinnaka A.K."/>
            <person name="Singh H."/>
            <person name="Kaur M."/>
        </authorList>
    </citation>
    <scope>NUCLEOTIDE SEQUENCE [LARGE SCALE GENOMIC DNA]</scope>
    <source>
        <strain evidence="1 2">SMB1</strain>
    </source>
</reference>
<dbReference type="SUPFAM" id="SSF143744">
    <property type="entry name" value="GlcG-like"/>
    <property type="match status" value="1"/>
</dbReference>
<dbReference type="InterPro" id="IPR038084">
    <property type="entry name" value="PduO/GlcC-like_sf"/>
</dbReference>
<name>A0A2W1LFC1_9BACL</name>
<protein>
    <recommendedName>
        <fullName evidence="3">Heme-degrading domain-containing protein</fullName>
    </recommendedName>
</protein>
<dbReference type="Gene3D" id="3.30.450.150">
    <property type="entry name" value="Haem-degrading domain"/>
    <property type="match status" value="1"/>
</dbReference>
<evidence type="ECO:0000313" key="1">
    <source>
        <dbReference type="EMBL" id="PZD96750.1"/>
    </source>
</evidence>
<keyword evidence="2" id="KW-1185">Reference proteome</keyword>